<dbReference type="Proteomes" id="UP000186438">
    <property type="component" value="Unassembled WGS sequence"/>
</dbReference>
<keyword evidence="1" id="KW-0812">Transmembrane</keyword>
<dbReference type="AlphaFoldDB" id="A0A1Q4HSY3"/>
<feature type="transmembrane region" description="Helical" evidence="1">
    <location>
        <begin position="48"/>
        <end position="67"/>
    </location>
</feature>
<protein>
    <recommendedName>
        <fullName evidence="4">ATPase</fullName>
    </recommendedName>
</protein>
<dbReference type="STRING" id="53378.BRW65_16335"/>
<evidence type="ECO:0000313" key="2">
    <source>
        <dbReference type="EMBL" id="OJZ72620.1"/>
    </source>
</evidence>
<dbReference type="Pfam" id="PF09604">
    <property type="entry name" value="Potass_KdpF"/>
    <property type="match status" value="1"/>
</dbReference>
<evidence type="ECO:0000313" key="3">
    <source>
        <dbReference type="Proteomes" id="UP000186438"/>
    </source>
</evidence>
<gene>
    <name evidence="2" type="ORF">BRW65_16335</name>
</gene>
<keyword evidence="1" id="KW-1133">Transmembrane helix</keyword>
<keyword evidence="3" id="KW-1185">Reference proteome</keyword>
<dbReference type="GO" id="GO:0005886">
    <property type="term" value="C:plasma membrane"/>
    <property type="evidence" value="ECO:0007669"/>
    <property type="project" value="InterPro"/>
</dbReference>
<reference evidence="2 3" key="1">
    <citation type="submission" date="2016-11" db="EMBL/GenBank/DDBJ databases">
        <title>Genome sequences of unsequenced Mycobacteria.</title>
        <authorList>
            <person name="Greninger A.L."/>
            <person name="Fang F."/>
            <person name="Jerome K.R."/>
        </authorList>
    </citation>
    <scope>NUCLEOTIDE SEQUENCE [LARGE SCALE GENOMIC DNA]</scope>
    <source>
        <strain evidence="2 3">M11</strain>
    </source>
</reference>
<proteinExistence type="predicted"/>
<name>A0A1Q4HSY3_9MYCO</name>
<accession>A0A1Q4HSY3</accession>
<keyword evidence="1" id="KW-0472">Membrane</keyword>
<comment type="caution">
    <text evidence="2">The sequence shown here is derived from an EMBL/GenBank/DDBJ whole genome shotgun (WGS) entry which is preliminary data.</text>
</comment>
<sequence>MRPFRLRVIGPERSLDGRVGVHRAHGGGVRRAGLGAEVGRAAVSYENIVGLVLSVLLALFLGCALLFPERF</sequence>
<organism evidence="2 3">
    <name type="scientific">Mycobacterium paraffinicum</name>
    <dbReference type="NCBI Taxonomy" id="53378"/>
    <lineage>
        <taxon>Bacteria</taxon>
        <taxon>Bacillati</taxon>
        <taxon>Actinomycetota</taxon>
        <taxon>Actinomycetes</taxon>
        <taxon>Mycobacteriales</taxon>
        <taxon>Mycobacteriaceae</taxon>
        <taxon>Mycobacterium</taxon>
    </lineage>
</organism>
<evidence type="ECO:0000256" key="1">
    <source>
        <dbReference type="SAM" id="Phobius"/>
    </source>
</evidence>
<dbReference type="GO" id="GO:0008556">
    <property type="term" value="F:P-type potassium transmembrane transporter activity"/>
    <property type="evidence" value="ECO:0007669"/>
    <property type="project" value="InterPro"/>
</dbReference>
<evidence type="ECO:0008006" key="4">
    <source>
        <dbReference type="Google" id="ProtNLM"/>
    </source>
</evidence>
<dbReference type="EMBL" id="MPNT01000014">
    <property type="protein sequence ID" value="OJZ72620.1"/>
    <property type="molecule type" value="Genomic_DNA"/>
</dbReference>
<dbReference type="InterPro" id="IPR011726">
    <property type="entry name" value="KdpF"/>
</dbReference>